<keyword evidence="1" id="KW-0732">Signal</keyword>
<feature type="signal peptide" evidence="1">
    <location>
        <begin position="1"/>
        <end position="20"/>
    </location>
</feature>
<dbReference type="Proteomes" id="UP000254968">
    <property type="component" value="Unassembled WGS sequence"/>
</dbReference>
<dbReference type="InterPro" id="IPR025582">
    <property type="entry name" value="YARHG_dom"/>
</dbReference>
<dbReference type="AlphaFoldDB" id="A0A378I1Q1"/>
<evidence type="ECO:0000313" key="3">
    <source>
        <dbReference type="EMBL" id="STX28605.1"/>
    </source>
</evidence>
<feature type="chain" id="PRO_5016688868" description="YARHG domain-containing protein" evidence="1">
    <location>
        <begin position="21"/>
        <end position="343"/>
    </location>
</feature>
<dbReference type="InterPro" id="IPR025538">
    <property type="entry name" value="DUF4424"/>
</dbReference>
<evidence type="ECO:0000256" key="1">
    <source>
        <dbReference type="SAM" id="SignalP"/>
    </source>
</evidence>
<evidence type="ECO:0000259" key="2">
    <source>
        <dbReference type="SMART" id="SM01324"/>
    </source>
</evidence>
<protein>
    <recommendedName>
        <fullName evidence="2">YARHG domain-containing protein</fullName>
    </recommendedName>
</protein>
<dbReference type="InterPro" id="IPR038434">
    <property type="entry name" value="YARHG_sf"/>
</dbReference>
<dbReference type="EMBL" id="UGNV01000001">
    <property type="protein sequence ID" value="STX28605.1"/>
    <property type="molecule type" value="Genomic_DNA"/>
</dbReference>
<dbReference type="OrthoDB" id="9816009at2"/>
<name>A0A378I1Q1_9GAMM</name>
<organism evidence="3 4">
    <name type="scientific">Legionella beliardensis</name>
    <dbReference type="NCBI Taxonomy" id="91822"/>
    <lineage>
        <taxon>Bacteria</taxon>
        <taxon>Pseudomonadati</taxon>
        <taxon>Pseudomonadota</taxon>
        <taxon>Gammaproteobacteria</taxon>
        <taxon>Legionellales</taxon>
        <taxon>Legionellaceae</taxon>
        <taxon>Legionella</taxon>
    </lineage>
</organism>
<dbReference type="Pfam" id="PF14415">
    <property type="entry name" value="DUF4424"/>
    <property type="match status" value="1"/>
</dbReference>
<dbReference type="SMART" id="SM01324">
    <property type="entry name" value="YARHG"/>
    <property type="match status" value="1"/>
</dbReference>
<evidence type="ECO:0000313" key="4">
    <source>
        <dbReference type="Proteomes" id="UP000254968"/>
    </source>
</evidence>
<dbReference type="Pfam" id="PF13308">
    <property type="entry name" value="YARHG"/>
    <property type="match status" value="1"/>
</dbReference>
<proteinExistence type="predicted"/>
<dbReference type="RefSeq" id="WP_160149858.1">
    <property type="nucleotide sequence ID" value="NZ_CAAAHO010000001.1"/>
</dbReference>
<dbReference type="Gene3D" id="1.20.58.1690">
    <property type="match status" value="1"/>
</dbReference>
<sequence length="343" mass="39132">MAKICITGLTLLSLTMAAQANDTAVGGSGASPYPVEQPNIKMVAEKIIITGQDLNKENMRGAWDYDCSFVFKNTLNQPISLQMGFPFPINDKETMVAIPAGQHSKPGDALVYNFTARANNKLLPVKRQKITANIEKDLFYRDAYIWKFTFSPLETVAIKHNYETGATFDVMGFHFVSYVLKTGKLWQGGRIGRTEIEVIPNTPTRLCSEVNKDAQYTKPKPKGIKIIGKGKNRRYVWNLKNFAPTEDLSLCLQTGKNYIRYRVIYPLLQEDLSRLHAMTKEQLALIRNTIYAQYGRVFDTPKLQAYFKRQWWYEPNAHYSDNLLTPEDQKLLSVIKQLEAKKT</sequence>
<accession>A0A378I1Q1</accession>
<dbReference type="Gene3D" id="2.60.40.3680">
    <property type="match status" value="1"/>
</dbReference>
<keyword evidence="4" id="KW-1185">Reference proteome</keyword>
<gene>
    <name evidence="3" type="ORF">NCTC13315_01136</name>
</gene>
<feature type="domain" description="YARHG" evidence="2">
    <location>
        <begin position="261"/>
        <end position="340"/>
    </location>
</feature>
<reference evidence="3 4" key="1">
    <citation type="submission" date="2018-06" db="EMBL/GenBank/DDBJ databases">
        <authorList>
            <consortium name="Pathogen Informatics"/>
            <person name="Doyle S."/>
        </authorList>
    </citation>
    <scope>NUCLEOTIDE SEQUENCE [LARGE SCALE GENOMIC DNA]</scope>
    <source>
        <strain evidence="3 4">NCTC13315</strain>
    </source>
</reference>